<protein>
    <submittedName>
        <fullName evidence="2">Uncharacterized protein</fullName>
    </submittedName>
</protein>
<feature type="compositionally biased region" description="Basic residues" evidence="1">
    <location>
        <begin position="252"/>
        <end position="262"/>
    </location>
</feature>
<accession>A0A6G1HS49</accession>
<feature type="region of interest" description="Disordered" evidence="1">
    <location>
        <begin position="178"/>
        <end position="207"/>
    </location>
</feature>
<feature type="region of interest" description="Disordered" evidence="1">
    <location>
        <begin position="1"/>
        <end position="92"/>
    </location>
</feature>
<dbReference type="Proteomes" id="UP000799640">
    <property type="component" value="Unassembled WGS sequence"/>
</dbReference>
<feature type="compositionally biased region" description="Acidic residues" evidence="1">
    <location>
        <begin position="191"/>
        <end position="204"/>
    </location>
</feature>
<proteinExistence type="predicted"/>
<feature type="compositionally biased region" description="Low complexity" evidence="1">
    <location>
        <begin position="178"/>
        <end position="190"/>
    </location>
</feature>
<evidence type="ECO:0000256" key="1">
    <source>
        <dbReference type="SAM" id="MobiDB-lite"/>
    </source>
</evidence>
<dbReference type="PANTHER" id="PTHR42106:SF1">
    <property type="match status" value="1"/>
</dbReference>
<feature type="compositionally biased region" description="Low complexity" evidence="1">
    <location>
        <begin position="263"/>
        <end position="282"/>
    </location>
</feature>
<keyword evidence="3" id="KW-1185">Reference proteome</keyword>
<organism evidence="2 3">
    <name type="scientific">Trichodelitschia bisporula</name>
    <dbReference type="NCBI Taxonomy" id="703511"/>
    <lineage>
        <taxon>Eukaryota</taxon>
        <taxon>Fungi</taxon>
        <taxon>Dikarya</taxon>
        <taxon>Ascomycota</taxon>
        <taxon>Pezizomycotina</taxon>
        <taxon>Dothideomycetes</taxon>
        <taxon>Dothideomycetes incertae sedis</taxon>
        <taxon>Phaeotrichales</taxon>
        <taxon>Phaeotrichaceae</taxon>
        <taxon>Trichodelitschia</taxon>
    </lineage>
</organism>
<feature type="compositionally biased region" description="Polar residues" evidence="1">
    <location>
        <begin position="527"/>
        <end position="552"/>
    </location>
</feature>
<feature type="compositionally biased region" description="Basic and acidic residues" evidence="1">
    <location>
        <begin position="1"/>
        <end position="13"/>
    </location>
</feature>
<dbReference type="OrthoDB" id="340550at2759"/>
<feature type="compositionally biased region" description="Polar residues" evidence="1">
    <location>
        <begin position="568"/>
        <end position="577"/>
    </location>
</feature>
<sequence length="605" mass="64689">MHQDLANRHDEAPSKILSKTRSLSDSAPQLSPSPKFTSVRQSMDDHGITHPLPETPRKSGPGQLSLQLPSREQLENLTGPSSRAPLSPQVDTRGAYASPAKFIPRHSRGLEWARACTTLHHSTLAEQSSPDSSPIITQKGMNIPNRRMSVNSMMIDPPAMGSWSQVPSERGGIASSLSSVNMLGSDSSSSDSDDCDPLDMDEHDDPVVTTPQVHRHFNLGSSTPVPIAPAHGAAGWLGIFTPGASTFRNVHRDRLRKKRSRHSSSSASAANSNIASPVPASPTSKGDTAGYFARASSRRESLSLGTSDLHISSGNDSGDEAAMKVPSTPGVERRVVSRRGNLLPKPRAFGRIRAELQEEQMPVDTEVRREAEVIRQVRENDPTVSRPSVSAHSSPILQDVSAITESLGAIPEDLSLDSSGNAGFVNRGVAASFGWTNNNWSGAADASTRTPPPPMFPRANSVAYSEDVNMDSPTGSTPSATMNERPNGYPAGTVISAADGLRKNNKRRRDDDLDMNSIKRRAVSPGLSVTNSPIMSQSPNQRGENMWGQSSKFRGREGSISGVHAGERSSSSGSLANVTPILGPKRIGLQGMTDMQGLTEKMSIE</sequence>
<feature type="region of interest" description="Disordered" evidence="1">
    <location>
        <begin position="468"/>
        <end position="489"/>
    </location>
</feature>
<name>A0A6G1HS49_9PEZI</name>
<dbReference type="AlphaFoldDB" id="A0A6G1HS49"/>
<reference evidence="2" key="1">
    <citation type="journal article" date="2020" name="Stud. Mycol.">
        <title>101 Dothideomycetes genomes: a test case for predicting lifestyles and emergence of pathogens.</title>
        <authorList>
            <person name="Haridas S."/>
            <person name="Albert R."/>
            <person name="Binder M."/>
            <person name="Bloem J."/>
            <person name="Labutti K."/>
            <person name="Salamov A."/>
            <person name="Andreopoulos B."/>
            <person name="Baker S."/>
            <person name="Barry K."/>
            <person name="Bills G."/>
            <person name="Bluhm B."/>
            <person name="Cannon C."/>
            <person name="Castanera R."/>
            <person name="Culley D."/>
            <person name="Daum C."/>
            <person name="Ezra D."/>
            <person name="Gonzalez J."/>
            <person name="Henrissat B."/>
            <person name="Kuo A."/>
            <person name="Liang C."/>
            <person name="Lipzen A."/>
            <person name="Lutzoni F."/>
            <person name="Magnuson J."/>
            <person name="Mondo S."/>
            <person name="Nolan M."/>
            <person name="Ohm R."/>
            <person name="Pangilinan J."/>
            <person name="Park H.-J."/>
            <person name="Ramirez L."/>
            <person name="Alfaro M."/>
            <person name="Sun H."/>
            <person name="Tritt A."/>
            <person name="Yoshinaga Y."/>
            <person name="Zwiers L.-H."/>
            <person name="Turgeon B."/>
            <person name="Goodwin S."/>
            <person name="Spatafora J."/>
            <person name="Crous P."/>
            <person name="Grigoriev I."/>
        </authorList>
    </citation>
    <scope>NUCLEOTIDE SEQUENCE</scope>
    <source>
        <strain evidence="2">CBS 262.69</strain>
    </source>
</reference>
<feature type="compositionally biased region" description="Polar residues" evidence="1">
    <location>
        <begin position="17"/>
        <end position="41"/>
    </location>
</feature>
<gene>
    <name evidence="2" type="ORF">EJ06DRAFT_479570</name>
</gene>
<feature type="region of interest" description="Disordered" evidence="1">
    <location>
        <begin position="527"/>
        <end position="577"/>
    </location>
</feature>
<evidence type="ECO:0000313" key="3">
    <source>
        <dbReference type="Proteomes" id="UP000799640"/>
    </source>
</evidence>
<feature type="compositionally biased region" description="Polar residues" evidence="1">
    <location>
        <begin position="62"/>
        <end position="81"/>
    </location>
</feature>
<feature type="compositionally biased region" description="Polar residues" evidence="1">
    <location>
        <begin position="471"/>
        <end position="484"/>
    </location>
</feature>
<dbReference type="EMBL" id="ML996699">
    <property type="protein sequence ID" value="KAF2398883.1"/>
    <property type="molecule type" value="Genomic_DNA"/>
</dbReference>
<evidence type="ECO:0000313" key="2">
    <source>
        <dbReference type="EMBL" id="KAF2398883.1"/>
    </source>
</evidence>
<feature type="compositionally biased region" description="Polar residues" evidence="1">
    <location>
        <begin position="305"/>
        <end position="316"/>
    </location>
</feature>
<feature type="region of interest" description="Disordered" evidence="1">
    <location>
        <begin position="252"/>
        <end position="332"/>
    </location>
</feature>
<dbReference type="PANTHER" id="PTHR42106">
    <property type="entry name" value="CHROMOSOME 10, WHOLE GENOME SHOTGUN SEQUENCE"/>
    <property type="match status" value="1"/>
</dbReference>